<dbReference type="GO" id="GO:0012505">
    <property type="term" value="C:endomembrane system"/>
    <property type="evidence" value="ECO:0007669"/>
    <property type="project" value="UniProtKB-SubCell"/>
</dbReference>
<evidence type="ECO:0000256" key="6">
    <source>
        <dbReference type="ARBA" id="ARBA00022516"/>
    </source>
</evidence>
<dbReference type="InterPro" id="IPR048254">
    <property type="entry name" value="CDP_ALCOHOL_P_TRANSF_CS"/>
</dbReference>
<reference evidence="18" key="1">
    <citation type="submission" date="2010-03" db="EMBL/GenBank/DDBJ databases">
        <title>The genome sequence of Synergistetes sp. SGP1.</title>
        <authorList>
            <consortium name="metaHIT consortium -- http://www.metahit.eu/"/>
            <person name="Pajon A."/>
            <person name="Turner K."/>
            <person name="Parkhill J."/>
            <person name="Wade W."/>
            <person name="Vartoukian S."/>
        </authorList>
    </citation>
    <scope>NUCLEOTIDE SEQUENCE [LARGE SCALE GENOMIC DNA]</scope>
    <source>
        <strain evidence="18">SGP1</strain>
    </source>
</reference>
<evidence type="ECO:0000256" key="14">
    <source>
        <dbReference type="ARBA" id="ARBA00032361"/>
    </source>
</evidence>
<keyword evidence="10" id="KW-0443">Lipid metabolism</keyword>
<comment type="catalytic activity">
    <reaction evidence="1">
        <text>a CDP-1,2-diacyl-sn-glycerol + L-serine = a 1,2-diacyl-sn-glycero-3-phospho-L-serine + CMP + H(+)</text>
        <dbReference type="Rhea" id="RHEA:16913"/>
        <dbReference type="ChEBI" id="CHEBI:15378"/>
        <dbReference type="ChEBI" id="CHEBI:33384"/>
        <dbReference type="ChEBI" id="CHEBI:57262"/>
        <dbReference type="ChEBI" id="CHEBI:58332"/>
        <dbReference type="ChEBI" id="CHEBI:60377"/>
        <dbReference type="EC" id="2.7.8.8"/>
    </reaction>
</comment>
<protein>
    <recommendedName>
        <fullName evidence="5">CDP-diacylglycerol--serine O-phosphatidyltransferase</fullName>
        <ecNumber evidence="4">2.7.8.8</ecNumber>
    </recommendedName>
    <alternativeName>
        <fullName evidence="14">Phosphatidylserine synthase</fullName>
    </alternativeName>
</protein>
<keyword evidence="7 15" id="KW-0808">Transferase</keyword>
<feature type="transmembrane region" description="Helical" evidence="16">
    <location>
        <begin position="82"/>
        <end position="101"/>
    </location>
</feature>
<sequence>MSFFRRKRGSARKPLEFRQIAPNMVTSGNLLCGVFSLMLTTQGMFVPAAWLVFFAVIFDGMDGKVARMLGGGSQFGLEFDSLADLVSFGVAPSILIFQTSLRGFGGLLGAAAACFFALCTALRLARFNVVHVPGPFQGLPAPAGGLFVSSFVLAGADLPAGAMAAVLALTGFLMISSIPYANLKRLTKRSADRRKCLALSSLLVLSFAFLRNAAPLFLFFAYVLSGLLHFDWGRWLLRPEARDEEPRSHEAR</sequence>
<evidence type="ECO:0000256" key="1">
    <source>
        <dbReference type="ARBA" id="ARBA00000287"/>
    </source>
</evidence>
<evidence type="ECO:0000256" key="4">
    <source>
        <dbReference type="ARBA" id="ARBA00013174"/>
    </source>
</evidence>
<keyword evidence="8 16" id="KW-0812">Transmembrane</keyword>
<keyword evidence="12" id="KW-0594">Phospholipid biosynthesis</keyword>
<feature type="transmembrane region" description="Helical" evidence="16">
    <location>
        <begin position="44"/>
        <end position="61"/>
    </location>
</feature>
<comment type="similarity">
    <text evidence="3 15">Belongs to the CDP-alcohol phosphatidyltransferase class-I family.</text>
</comment>
<accession>A0AB94IVQ3</accession>
<dbReference type="PANTHER" id="PTHR14269">
    <property type="entry name" value="CDP-DIACYLGLYCEROL--GLYCEROL-3-PHOSPHATE 3-PHOSPHATIDYLTRANSFERASE-RELATED"/>
    <property type="match status" value="1"/>
</dbReference>
<dbReference type="InterPro" id="IPR043130">
    <property type="entry name" value="CDP-OH_PTrfase_TM_dom"/>
</dbReference>
<dbReference type="EC" id="2.7.8.8" evidence="4"/>
<gene>
    <name evidence="17" type="ORF">SY1_03480</name>
</gene>
<keyword evidence="13" id="KW-1208">Phospholipid metabolism</keyword>
<evidence type="ECO:0000256" key="15">
    <source>
        <dbReference type="RuleBase" id="RU003750"/>
    </source>
</evidence>
<evidence type="ECO:0000256" key="9">
    <source>
        <dbReference type="ARBA" id="ARBA00022989"/>
    </source>
</evidence>
<evidence type="ECO:0000256" key="8">
    <source>
        <dbReference type="ARBA" id="ARBA00022692"/>
    </source>
</evidence>
<keyword evidence="11 16" id="KW-0472">Membrane</keyword>
<keyword evidence="9 16" id="KW-1133">Transmembrane helix</keyword>
<dbReference type="KEGG" id="sbr:SY1_03480"/>
<dbReference type="PROSITE" id="PS00379">
    <property type="entry name" value="CDP_ALCOHOL_P_TRANSF"/>
    <property type="match status" value="1"/>
</dbReference>
<keyword evidence="18" id="KW-1185">Reference proteome</keyword>
<dbReference type="Proteomes" id="UP000008957">
    <property type="component" value="Chromosome"/>
</dbReference>
<comment type="subcellular location">
    <subcellularLocation>
        <location evidence="2">Endomembrane system</location>
        <topology evidence="2">Multi-pass membrane protein</topology>
    </subcellularLocation>
</comment>
<evidence type="ECO:0000256" key="16">
    <source>
        <dbReference type="SAM" id="Phobius"/>
    </source>
</evidence>
<evidence type="ECO:0000256" key="2">
    <source>
        <dbReference type="ARBA" id="ARBA00004127"/>
    </source>
</evidence>
<organism evidence="17 18">
    <name type="scientific">Fretibacterium fastidiosum</name>
    <dbReference type="NCBI Taxonomy" id="651822"/>
    <lineage>
        <taxon>Bacteria</taxon>
        <taxon>Thermotogati</taxon>
        <taxon>Synergistota</taxon>
        <taxon>Synergistia</taxon>
        <taxon>Synergistales</taxon>
        <taxon>Aminobacteriaceae</taxon>
        <taxon>Fretibacterium</taxon>
    </lineage>
</organism>
<dbReference type="GO" id="GO:0003882">
    <property type="term" value="F:CDP-diacylglycerol-serine O-phosphatidyltransferase activity"/>
    <property type="evidence" value="ECO:0007669"/>
    <property type="project" value="UniProtKB-EC"/>
</dbReference>
<dbReference type="RefSeq" id="WP_015555979.1">
    <property type="nucleotide sequence ID" value="NC_021038.1"/>
</dbReference>
<dbReference type="InterPro" id="IPR004533">
    <property type="entry name" value="CDP-diaglyc--ser_O-PTrfase"/>
</dbReference>
<feature type="transmembrane region" description="Helical" evidence="16">
    <location>
        <begin position="107"/>
        <end position="125"/>
    </location>
</feature>
<dbReference type="NCBIfam" id="TIGR00473">
    <property type="entry name" value="pssA"/>
    <property type="match status" value="1"/>
</dbReference>
<dbReference type="AlphaFoldDB" id="A0AB94IVQ3"/>
<dbReference type="GO" id="GO:0008654">
    <property type="term" value="P:phospholipid biosynthetic process"/>
    <property type="evidence" value="ECO:0007669"/>
    <property type="project" value="UniProtKB-KW"/>
</dbReference>
<evidence type="ECO:0000256" key="3">
    <source>
        <dbReference type="ARBA" id="ARBA00010441"/>
    </source>
</evidence>
<name>A0AB94IVQ3_9BACT</name>
<dbReference type="InterPro" id="IPR000462">
    <property type="entry name" value="CDP-OH_P_trans"/>
</dbReference>
<evidence type="ECO:0000313" key="17">
    <source>
        <dbReference type="EMBL" id="CBL27832.1"/>
    </source>
</evidence>
<dbReference type="Gene3D" id="1.20.120.1760">
    <property type="match status" value="1"/>
</dbReference>
<dbReference type="InterPro" id="IPR050324">
    <property type="entry name" value="CDP-alcohol_PTase-I"/>
</dbReference>
<evidence type="ECO:0000313" key="18">
    <source>
        <dbReference type="Proteomes" id="UP000008957"/>
    </source>
</evidence>
<dbReference type="EMBL" id="FP929056">
    <property type="protein sequence ID" value="CBL27832.1"/>
    <property type="molecule type" value="Genomic_DNA"/>
</dbReference>
<reference evidence="17 18" key="2">
    <citation type="submission" date="2010-03" db="EMBL/GenBank/DDBJ databases">
        <authorList>
            <person name="Pajon A."/>
        </authorList>
    </citation>
    <scope>NUCLEOTIDE SEQUENCE [LARGE SCALE GENOMIC DNA]</scope>
    <source>
        <strain evidence="17 18">SGP1</strain>
    </source>
</reference>
<keyword evidence="6" id="KW-0444">Lipid biosynthesis</keyword>
<dbReference type="Pfam" id="PF01066">
    <property type="entry name" value="CDP-OH_P_transf"/>
    <property type="match status" value="1"/>
</dbReference>
<feature type="transmembrane region" description="Helical" evidence="16">
    <location>
        <begin position="162"/>
        <end position="183"/>
    </location>
</feature>
<evidence type="ECO:0000256" key="11">
    <source>
        <dbReference type="ARBA" id="ARBA00023136"/>
    </source>
</evidence>
<dbReference type="PANTHER" id="PTHR14269:SF61">
    <property type="entry name" value="CDP-DIACYLGLYCEROL--SERINE O-PHOSPHATIDYLTRANSFERASE"/>
    <property type="match status" value="1"/>
</dbReference>
<evidence type="ECO:0000256" key="5">
    <source>
        <dbReference type="ARBA" id="ARBA00017171"/>
    </source>
</evidence>
<dbReference type="GO" id="GO:0016020">
    <property type="term" value="C:membrane"/>
    <property type="evidence" value="ECO:0007669"/>
    <property type="project" value="InterPro"/>
</dbReference>
<proteinExistence type="inferred from homology"/>
<evidence type="ECO:0000256" key="13">
    <source>
        <dbReference type="ARBA" id="ARBA00023264"/>
    </source>
</evidence>
<evidence type="ECO:0000256" key="10">
    <source>
        <dbReference type="ARBA" id="ARBA00023098"/>
    </source>
</evidence>
<evidence type="ECO:0000256" key="12">
    <source>
        <dbReference type="ARBA" id="ARBA00023209"/>
    </source>
</evidence>
<evidence type="ECO:0000256" key="7">
    <source>
        <dbReference type="ARBA" id="ARBA00022679"/>
    </source>
</evidence>